<dbReference type="GO" id="GO:0006952">
    <property type="term" value="P:defense response"/>
    <property type="evidence" value="ECO:0007669"/>
    <property type="project" value="UniProtKB-KW"/>
</dbReference>
<evidence type="ECO:0000256" key="5">
    <source>
        <dbReference type="ARBA" id="ARBA00022821"/>
    </source>
</evidence>
<keyword evidence="3" id="KW-0677">Repeat</keyword>
<feature type="domain" description="Disease resistance N-terminal" evidence="6">
    <location>
        <begin position="11"/>
        <end position="98"/>
    </location>
</feature>
<keyword evidence="5" id="KW-0611">Plant defense</keyword>
<evidence type="ECO:0000256" key="1">
    <source>
        <dbReference type="ARBA" id="ARBA00008894"/>
    </source>
</evidence>
<evidence type="ECO:0000313" key="7">
    <source>
        <dbReference type="EnsemblPlants" id="LPERR03G26360.1"/>
    </source>
</evidence>
<evidence type="ECO:0000256" key="2">
    <source>
        <dbReference type="ARBA" id="ARBA00022614"/>
    </source>
</evidence>
<reference evidence="7 8" key="1">
    <citation type="submission" date="2012-08" db="EMBL/GenBank/DDBJ databases">
        <title>Oryza genome evolution.</title>
        <authorList>
            <person name="Wing R.A."/>
        </authorList>
    </citation>
    <scope>NUCLEOTIDE SEQUENCE</scope>
</reference>
<organism evidence="7 8">
    <name type="scientific">Leersia perrieri</name>
    <dbReference type="NCBI Taxonomy" id="77586"/>
    <lineage>
        <taxon>Eukaryota</taxon>
        <taxon>Viridiplantae</taxon>
        <taxon>Streptophyta</taxon>
        <taxon>Embryophyta</taxon>
        <taxon>Tracheophyta</taxon>
        <taxon>Spermatophyta</taxon>
        <taxon>Magnoliopsida</taxon>
        <taxon>Liliopsida</taxon>
        <taxon>Poales</taxon>
        <taxon>Poaceae</taxon>
        <taxon>BOP clade</taxon>
        <taxon>Oryzoideae</taxon>
        <taxon>Oryzeae</taxon>
        <taxon>Oryzinae</taxon>
        <taxon>Leersia</taxon>
    </lineage>
</organism>
<reference evidence="7" key="3">
    <citation type="submission" date="2015-04" db="UniProtKB">
        <authorList>
            <consortium name="EnsemblPlants"/>
        </authorList>
    </citation>
    <scope>IDENTIFICATION</scope>
</reference>
<keyword evidence="4" id="KW-0547">Nucleotide-binding</keyword>
<name>A0A0D9VY52_9ORYZ</name>
<evidence type="ECO:0000313" key="8">
    <source>
        <dbReference type="Proteomes" id="UP000032180"/>
    </source>
</evidence>
<comment type="similarity">
    <text evidence="1">Belongs to the disease resistance NB-LRR family.</text>
</comment>
<protein>
    <recommendedName>
        <fullName evidence="6">Disease resistance N-terminal domain-containing protein</fullName>
    </recommendedName>
</protein>
<dbReference type="EnsemblPlants" id="LPERR03G26360.1">
    <property type="protein sequence ID" value="LPERR03G26360.1"/>
    <property type="gene ID" value="LPERR03G26360"/>
</dbReference>
<accession>A0A0D9VY52</accession>
<keyword evidence="2" id="KW-0433">Leucine-rich repeat</keyword>
<dbReference type="HOGENOM" id="CLU_000837_29_4_1"/>
<dbReference type="Pfam" id="PF18052">
    <property type="entry name" value="Rx_N"/>
    <property type="match status" value="1"/>
</dbReference>
<dbReference type="GO" id="GO:0000166">
    <property type="term" value="F:nucleotide binding"/>
    <property type="evidence" value="ECO:0007669"/>
    <property type="project" value="UniProtKB-KW"/>
</dbReference>
<dbReference type="InterPro" id="IPR038005">
    <property type="entry name" value="RX-like_CC"/>
</dbReference>
<keyword evidence="8" id="KW-1185">Reference proteome</keyword>
<sequence length="127" mass="14130">MELVASVPTGVLKALLPKLADMLTEKYKLHKGAKEGIRYIRDELESTQTALEKVLEVPADQLDKQVKLWARKMREISYDIEDTIDSFMVLADTDGDSGSSTTCCSCMSNNKSMLSRTYKARGHIANA</sequence>
<proteinExistence type="inferred from homology"/>
<dbReference type="STRING" id="77586.A0A0D9VY52"/>
<evidence type="ECO:0000256" key="4">
    <source>
        <dbReference type="ARBA" id="ARBA00022741"/>
    </source>
</evidence>
<dbReference type="Proteomes" id="UP000032180">
    <property type="component" value="Chromosome 3"/>
</dbReference>
<dbReference type="Gramene" id="LPERR03G26360.1">
    <property type="protein sequence ID" value="LPERR03G26360.1"/>
    <property type="gene ID" value="LPERR03G26360"/>
</dbReference>
<dbReference type="PANTHER" id="PTHR19338">
    <property type="entry name" value="TRANSLOCASE OF INNER MITOCHONDRIAL MEMBRANE 13 HOMOLOG"/>
    <property type="match status" value="1"/>
</dbReference>
<evidence type="ECO:0000256" key="3">
    <source>
        <dbReference type="ARBA" id="ARBA00022737"/>
    </source>
</evidence>
<reference evidence="8" key="2">
    <citation type="submission" date="2013-12" db="EMBL/GenBank/DDBJ databases">
        <authorList>
            <person name="Yu Y."/>
            <person name="Lee S."/>
            <person name="de Baynast K."/>
            <person name="Wissotski M."/>
            <person name="Liu L."/>
            <person name="Talag J."/>
            <person name="Goicoechea J."/>
            <person name="Angelova A."/>
            <person name="Jetty R."/>
            <person name="Kudrna D."/>
            <person name="Golser W."/>
            <person name="Rivera L."/>
            <person name="Zhang J."/>
            <person name="Wing R."/>
        </authorList>
    </citation>
    <scope>NUCLEOTIDE SEQUENCE</scope>
</reference>
<dbReference type="CDD" id="cd14798">
    <property type="entry name" value="RX-CC_like"/>
    <property type="match status" value="1"/>
</dbReference>
<dbReference type="AlphaFoldDB" id="A0A0D9VY52"/>
<dbReference type="Gene3D" id="1.20.5.4130">
    <property type="match status" value="1"/>
</dbReference>
<evidence type="ECO:0000259" key="6">
    <source>
        <dbReference type="Pfam" id="PF18052"/>
    </source>
</evidence>
<dbReference type="PANTHER" id="PTHR19338:SF16">
    <property type="entry name" value="AAA+ ATPASE DOMAIN-CONTAINING PROTEIN"/>
    <property type="match status" value="1"/>
</dbReference>
<dbReference type="InterPro" id="IPR041118">
    <property type="entry name" value="Rx_N"/>
</dbReference>
<dbReference type="eggNOG" id="KOG4658">
    <property type="taxonomic scope" value="Eukaryota"/>
</dbReference>